<reference evidence="1 2" key="1">
    <citation type="submission" date="2020-08" db="EMBL/GenBank/DDBJ databases">
        <title>Genome public.</title>
        <authorList>
            <person name="Liu C."/>
            <person name="Sun Q."/>
        </authorList>
    </citation>
    <scope>NUCLEOTIDE SEQUENCE [LARGE SCALE GENOMIC DNA]</scope>
    <source>
        <strain evidence="1 2">NSJ-71</strain>
    </source>
</reference>
<dbReference type="InterPro" id="IPR009711">
    <property type="entry name" value="UPF0473"/>
</dbReference>
<accession>A0ABR7HK66</accession>
<protein>
    <submittedName>
        <fullName evidence="1">DUF1292 domain-containing protein</fullName>
    </submittedName>
</protein>
<gene>
    <name evidence="1" type="ORF">H8R91_04980</name>
</gene>
<dbReference type="RefSeq" id="WP_022235046.1">
    <property type="nucleotide sequence ID" value="NZ_JACOPS010000002.1"/>
</dbReference>
<proteinExistence type="predicted"/>
<dbReference type="EMBL" id="JACOPS010000002">
    <property type="protein sequence ID" value="MBC5727880.1"/>
    <property type="molecule type" value="Genomic_DNA"/>
</dbReference>
<evidence type="ECO:0000313" key="2">
    <source>
        <dbReference type="Proteomes" id="UP000636755"/>
    </source>
</evidence>
<organism evidence="1 2">
    <name type="scientific">Ruminococcus intestinalis</name>
    <dbReference type="NCBI Taxonomy" id="2763066"/>
    <lineage>
        <taxon>Bacteria</taxon>
        <taxon>Bacillati</taxon>
        <taxon>Bacillota</taxon>
        <taxon>Clostridia</taxon>
        <taxon>Eubacteriales</taxon>
        <taxon>Oscillospiraceae</taxon>
        <taxon>Ruminococcus</taxon>
    </lineage>
</organism>
<name>A0ABR7HK66_9FIRM</name>
<comment type="caution">
    <text evidence="1">The sequence shown here is derived from an EMBL/GenBank/DDBJ whole genome shotgun (WGS) entry which is preliminary data.</text>
</comment>
<sequence length="99" mass="11768">MDNEFNVDLITLISDEGEEIEFEILDIIENEEGKFYVLFPYYENPADAVNDPGEYYIMEVFEKDGEEELAEIEDDEKLDRIAAIFEENYYNDDEEDEEE</sequence>
<dbReference type="Pfam" id="PF06949">
    <property type="entry name" value="DUF1292"/>
    <property type="match status" value="1"/>
</dbReference>
<dbReference type="Proteomes" id="UP000636755">
    <property type="component" value="Unassembled WGS sequence"/>
</dbReference>
<keyword evidence="2" id="KW-1185">Reference proteome</keyword>
<evidence type="ECO:0000313" key="1">
    <source>
        <dbReference type="EMBL" id="MBC5727880.1"/>
    </source>
</evidence>